<keyword evidence="1" id="KW-0812">Transmembrane</keyword>
<dbReference type="EMBL" id="LCFQ01000013">
    <property type="protein sequence ID" value="KKS97001.1"/>
    <property type="molecule type" value="Genomic_DNA"/>
</dbReference>
<reference evidence="2 3" key="1">
    <citation type="journal article" date="2015" name="Nature">
        <title>rRNA introns, odd ribosomes, and small enigmatic genomes across a large radiation of phyla.</title>
        <authorList>
            <person name="Brown C.T."/>
            <person name="Hug L.A."/>
            <person name="Thomas B.C."/>
            <person name="Sharon I."/>
            <person name="Castelle C.J."/>
            <person name="Singh A."/>
            <person name="Wilkins M.J."/>
            <person name="Williams K.H."/>
            <person name="Banfield J.F."/>
        </authorList>
    </citation>
    <scope>NUCLEOTIDE SEQUENCE [LARGE SCALE GENOMIC DNA]</scope>
</reference>
<evidence type="ECO:0000313" key="2">
    <source>
        <dbReference type="EMBL" id="KKS97001.1"/>
    </source>
</evidence>
<feature type="transmembrane region" description="Helical" evidence="1">
    <location>
        <begin position="59"/>
        <end position="81"/>
    </location>
</feature>
<accession>A0A0G1FPP6</accession>
<evidence type="ECO:0000313" key="3">
    <source>
        <dbReference type="Proteomes" id="UP000034090"/>
    </source>
</evidence>
<keyword evidence="1" id="KW-0472">Membrane</keyword>
<gene>
    <name evidence="2" type="ORF">UV74_C0013G0123</name>
</gene>
<comment type="caution">
    <text evidence="2">The sequence shown here is derived from an EMBL/GenBank/DDBJ whole genome shotgun (WGS) entry which is preliminary data.</text>
</comment>
<feature type="transmembrane region" description="Helical" evidence="1">
    <location>
        <begin position="6"/>
        <end position="28"/>
    </location>
</feature>
<dbReference type="Proteomes" id="UP000034090">
    <property type="component" value="Unassembled WGS sequence"/>
</dbReference>
<feature type="transmembrane region" description="Helical" evidence="1">
    <location>
        <begin position="87"/>
        <end position="110"/>
    </location>
</feature>
<dbReference type="STRING" id="1618578.UV74_C0013G0123"/>
<dbReference type="AlphaFoldDB" id="A0A0G1FPP6"/>
<evidence type="ECO:0000256" key="1">
    <source>
        <dbReference type="SAM" id="Phobius"/>
    </source>
</evidence>
<feature type="transmembrane region" description="Helical" evidence="1">
    <location>
        <begin position="131"/>
        <end position="152"/>
    </location>
</feature>
<name>A0A0G1FPP6_9BACT</name>
<sequence length="153" mass="16856">MLETPHVAVGAAIAVSVANPFLAIPLAFGSHFVLETVPHWNPHLNSELKKHGKITKQSVQVVIFDSCLALALGSFIAYQALPNTAHALTIFFASFASVLPDVVEGPYFFLKYKNRLVMKWISFQKSIQNDADVVLGLSTQFITIAIALWWIFG</sequence>
<protein>
    <submittedName>
        <fullName evidence="2">Uncharacterized protein</fullName>
    </submittedName>
</protein>
<keyword evidence="1" id="KW-1133">Transmembrane helix</keyword>
<organism evidence="2 3">
    <name type="scientific">Candidatus Woesebacteria bacterium GW2011_GWB1_43_14</name>
    <dbReference type="NCBI Taxonomy" id="1618578"/>
    <lineage>
        <taxon>Bacteria</taxon>
        <taxon>Candidatus Woeseibacteriota</taxon>
    </lineage>
</organism>
<proteinExistence type="predicted"/>